<feature type="compositionally biased region" description="Polar residues" evidence="1">
    <location>
        <begin position="27"/>
        <end position="46"/>
    </location>
</feature>
<protein>
    <submittedName>
        <fullName evidence="2">Uncharacterized protein</fullName>
    </submittedName>
</protein>
<gene>
    <name evidence="2" type="ORF">RCOM_1342760</name>
</gene>
<evidence type="ECO:0000313" key="2">
    <source>
        <dbReference type="EMBL" id="EEF47148.1"/>
    </source>
</evidence>
<name>B9RN25_RICCO</name>
<evidence type="ECO:0000256" key="1">
    <source>
        <dbReference type="SAM" id="MobiDB-lite"/>
    </source>
</evidence>
<dbReference type="Proteomes" id="UP000008311">
    <property type="component" value="Unassembled WGS sequence"/>
</dbReference>
<dbReference type="AlphaFoldDB" id="B9RN25"/>
<reference evidence="3" key="1">
    <citation type="journal article" date="2010" name="Nat. Biotechnol.">
        <title>Draft genome sequence of the oilseed species Ricinus communis.</title>
        <authorList>
            <person name="Chan A.P."/>
            <person name="Crabtree J."/>
            <person name="Zhao Q."/>
            <person name="Lorenzi H."/>
            <person name="Orvis J."/>
            <person name="Puiu D."/>
            <person name="Melake-Berhan A."/>
            <person name="Jones K.M."/>
            <person name="Redman J."/>
            <person name="Chen G."/>
            <person name="Cahoon E.B."/>
            <person name="Gedil M."/>
            <person name="Stanke M."/>
            <person name="Haas B.J."/>
            <person name="Wortman J.R."/>
            <person name="Fraser-Liggett C.M."/>
            <person name="Ravel J."/>
            <person name="Rabinowicz P.D."/>
        </authorList>
    </citation>
    <scope>NUCLEOTIDE SEQUENCE [LARGE SCALE GENOMIC DNA]</scope>
    <source>
        <strain evidence="3">cv. Hale</strain>
    </source>
</reference>
<sequence>MANRDVRFYDFMKVNCSEQESGVPAISNKTPTPSHQKEYTSPQDASGKQPHLSKEPTSVSILKAKTIPHLLNNPKTKHFAKNVLYERQ</sequence>
<accession>B9RN25</accession>
<feature type="region of interest" description="Disordered" evidence="1">
    <location>
        <begin position="19"/>
        <end position="56"/>
    </location>
</feature>
<keyword evidence="3" id="KW-1185">Reference proteome</keyword>
<organism evidence="2 3">
    <name type="scientific">Ricinus communis</name>
    <name type="common">Castor bean</name>
    <dbReference type="NCBI Taxonomy" id="3988"/>
    <lineage>
        <taxon>Eukaryota</taxon>
        <taxon>Viridiplantae</taxon>
        <taxon>Streptophyta</taxon>
        <taxon>Embryophyta</taxon>
        <taxon>Tracheophyta</taxon>
        <taxon>Spermatophyta</taxon>
        <taxon>Magnoliopsida</taxon>
        <taxon>eudicotyledons</taxon>
        <taxon>Gunneridae</taxon>
        <taxon>Pentapetalae</taxon>
        <taxon>rosids</taxon>
        <taxon>fabids</taxon>
        <taxon>Malpighiales</taxon>
        <taxon>Euphorbiaceae</taxon>
        <taxon>Acalyphoideae</taxon>
        <taxon>Acalypheae</taxon>
        <taxon>Ricinus</taxon>
    </lineage>
</organism>
<proteinExistence type="predicted"/>
<dbReference type="EMBL" id="EQ973790">
    <property type="protein sequence ID" value="EEF47148.1"/>
    <property type="molecule type" value="Genomic_DNA"/>
</dbReference>
<evidence type="ECO:0000313" key="3">
    <source>
        <dbReference type="Proteomes" id="UP000008311"/>
    </source>
</evidence>
<dbReference type="InParanoid" id="B9RN25"/>